<reference evidence="1 2" key="1">
    <citation type="journal article" date="2014" name="Agronomy (Basel)">
        <title>A Draft Genome Sequence for Ensete ventricosum, the Drought-Tolerant Tree Against Hunger.</title>
        <authorList>
            <person name="Harrison J."/>
            <person name="Moore K.A."/>
            <person name="Paszkiewicz K."/>
            <person name="Jones T."/>
            <person name="Grant M."/>
            <person name="Ambacheew D."/>
            <person name="Muzemil S."/>
            <person name="Studholme D.J."/>
        </authorList>
    </citation>
    <scope>NUCLEOTIDE SEQUENCE [LARGE SCALE GENOMIC DNA]</scope>
</reference>
<dbReference type="Proteomes" id="UP000287651">
    <property type="component" value="Unassembled WGS sequence"/>
</dbReference>
<feature type="non-terminal residue" evidence="1">
    <location>
        <position position="82"/>
    </location>
</feature>
<gene>
    <name evidence="1" type="ORF">B296_00000524</name>
</gene>
<proteinExistence type="predicted"/>
<protein>
    <submittedName>
        <fullName evidence="1">Uncharacterized protein</fullName>
    </submittedName>
</protein>
<dbReference type="AlphaFoldDB" id="A0A427B3L1"/>
<accession>A0A427B3L1</accession>
<sequence length="82" mass="9507">MVGYRGRWQWEEVESGDRSGWWQGNSAEEVGGREVTMVVEGGDYSSSKATTLKRLRAGELQWRWRATGGSQRWRWRDNSGQQ</sequence>
<dbReference type="EMBL" id="AMZH03000568">
    <property type="protein sequence ID" value="RRT83063.1"/>
    <property type="molecule type" value="Genomic_DNA"/>
</dbReference>
<comment type="caution">
    <text evidence="1">The sequence shown here is derived from an EMBL/GenBank/DDBJ whole genome shotgun (WGS) entry which is preliminary data.</text>
</comment>
<evidence type="ECO:0000313" key="2">
    <source>
        <dbReference type="Proteomes" id="UP000287651"/>
    </source>
</evidence>
<organism evidence="1 2">
    <name type="scientific">Ensete ventricosum</name>
    <name type="common">Abyssinian banana</name>
    <name type="synonym">Musa ensete</name>
    <dbReference type="NCBI Taxonomy" id="4639"/>
    <lineage>
        <taxon>Eukaryota</taxon>
        <taxon>Viridiplantae</taxon>
        <taxon>Streptophyta</taxon>
        <taxon>Embryophyta</taxon>
        <taxon>Tracheophyta</taxon>
        <taxon>Spermatophyta</taxon>
        <taxon>Magnoliopsida</taxon>
        <taxon>Liliopsida</taxon>
        <taxon>Zingiberales</taxon>
        <taxon>Musaceae</taxon>
        <taxon>Ensete</taxon>
    </lineage>
</organism>
<name>A0A427B3L1_ENSVE</name>
<evidence type="ECO:0000313" key="1">
    <source>
        <dbReference type="EMBL" id="RRT83063.1"/>
    </source>
</evidence>